<name>A0ABQ0GPR6_9PEZI</name>
<feature type="region of interest" description="Disordered" evidence="1">
    <location>
        <begin position="1"/>
        <end position="46"/>
    </location>
</feature>
<sequence length="352" mass="37884">MSSNSPPAGGAQAPGSTPPGTPPGFPPLGAGGPPYPPPTAQLGGQPTTIPDVPVSAVLLFLFAAAAATHMTIYQRNRRVHGRKFVFSLLVFGFCMARIAALALRIAWSVPRNRANVDLAIASGVFVSAGVLLLFVVNLVLALRVLRATHPRTGWGNPLRWLWRAVLASVVAVLVMVVVCSVHSLFTLDAEARMKERDVMRFAGVYLTVIAFLPVVVVVAAAVLPRRGAYPPEEFGEGTMRTKMALLLFTSVVLTLGAGFRAAINFVPRPITQPAWYHSKEAFYCFVFVVELLVVYVYAIARFDRRFHVPDGSSGPGDYSGVNTKREDNSAPESATAGSREKERDDDHGCAEV</sequence>
<feature type="transmembrane region" description="Helical" evidence="2">
    <location>
        <begin position="204"/>
        <end position="223"/>
    </location>
</feature>
<feature type="transmembrane region" description="Helical" evidence="2">
    <location>
        <begin position="84"/>
        <end position="107"/>
    </location>
</feature>
<dbReference type="GeneID" id="98180684"/>
<comment type="caution">
    <text evidence="3">The sequence shown here is derived from an EMBL/GenBank/DDBJ whole genome shotgun (WGS) entry which is preliminary data.</text>
</comment>
<evidence type="ECO:0000256" key="2">
    <source>
        <dbReference type="SAM" id="Phobius"/>
    </source>
</evidence>
<dbReference type="RefSeq" id="XP_070921462.1">
    <property type="nucleotide sequence ID" value="XM_071065361.1"/>
</dbReference>
<keyword evidence="2" id="KW-1133">Transmembrane helix</keyword>
<proteinExistence type="predicted"/>
<feature type="transmembrane region" description="Helical" evidence="2">
    <location>
        <begin position="244"/>
        <end position="262"/>
    </location>
</feature>
<feature type="transmembrane region" description="Helical" evidence="2">
    <location>
        <begin position="119"/>
        <end position="140"/>
    </location>
</feature>
<dbReference type="Pfam" id="PF11309">
    <property type="entry name" value="DUF3112"/>
    <property type="match status" value="2"/>
</dbReference>
<feature type="compositionally biased region" description="Basic and acidic residues" evidence="1">
    <location>
        <begin position="338"/>
        <end position="352"/>
    </location>
</feature>
<keyword evidence="3" id="KW-0675">Receptor</keyword>
<feature type="transmembrane region" description="Helical" evidence="2">
    <location>
        <begin position="160"/>
        <end position="184"/>
    </location>
</feature>
<dbReference type="EMBL" id="BAAFSV010000005">
    <property type="protein sequence ID" value="GAB1319732.1"/>
    <property type="molecule type" value="Genomic_DNA"/>
</dbReference>
<reference evidence="3 4" key="1">
    <citation type="submission" date="2024-09" db="EMBL/GenBank/DDBJ databases">
        <title>Itraconazole resistance in Madurella fahalii resulting from another homologue of gene encoding cytochrome P450 14-alpha sterol demethylase (CYP51).</title>
        <authorList>
            <person name="Yoshioka I."/>
            <person name="Fahal A.H."/>
            <person name="Kaneko S."/>
            <person name="Yaguchi T."/>
        </authorList>
    </citation>
    <scope>NUCLEOTIDE SEQUENCE [LARGE SCALE GENOMIC DNA]</scope>
    <source>
        <strain evidence="3 4">IFM 68171</strain>
    </source>
</reference>
<accession>A0ABQ0GPR6</accession>
<gene>
    <name evidence="3" type="ORF">MFIFM68171_09942</name>
</gene>
<evidence type="ECO:0000313" key="3">
    <source>
        <dbReference type="EMBL" id="GAB1319732.1"/>
    </source>
</evidence>
<dbReference type="PANTHER" id="PTHR35184">
    <property type="entry name" value="YALI0C10208P"/>
    <property type="match status" value="1"/>
</dbReference>
<dbReference type="InterPro" id="IPR021460">
    <property type="entry name" value="DUF3112"/>
</dbReference>
<feature type="region of interest" description="Disordered" evidence="1">
    <location>
        <begin position="311"/>
        <end position="352"/>
    </location>
</feature>
<keyword evidence="2" id="KW-0812">Transmembrane</keyword>
<feature type="transmembrane region" description="Helical" evidence="2">
    <location>
        <begin position="52"/>
        <end position="72"/>
    </location>
</feature>
<keyword evidence="2" id="KW-0472">Membrane</keyword>
<dbReference type="Proteomes" id="UP001628179">
    <property type="component" value="Unassembled WGS sequence"/>
</dbReference>
<feature type="compositionally biased region" description="Pro residues" evidence="1">
    <location>
        <begin position="16"/>
        <end position="26"/>
    </location>
</feature>
<protein>
    <submittedName>
        <fullName evidence="3">Family c-likeg-protein-coupled receptor protein</fullName>
    </submittedName>
</protein>
<organism evidence="3 4">
    <name type="scientific">Madurella fahalii</name>
    <dbReference type="NCBI Taxonomy" id="1157608"/>
    <lineage>
        <taxon>Eukaryota</taxon>
        <taxon>Fungi</taxon>
        <taxon>Dikarya</taxon>
        <taxon>Ascomycota</taxon>
        <taxon>Pezizomycotina</taxon>
        <taxon>Sordariomycetes</taxon>
        <taxon>Sordariomycetidae</taxon>
        <taxon>Sordariales</taxon>
        <taxon>Sordariales incertae sedis</taxon>
        <taxon>Madurella</taxon>
    </lineage>
</organism>
<evidence type="ECO:0000256" key="1">
    <source>
        <dbReference type="SAM" id="MobiDB-lite"/>
    </source>
</evidence>
<feature type="compositionally biased region" description="Low complexity" evidence="1">
    <location>
        <begin position="311"/>
        <end position="320"/>
    </location>
</feature>
<dbReference type="PANTHER" id="PTHR35184:SF1">
    <property type="entry name" value="INTEGRAL MEMBRANE PROTEIN"/>
    <property type="match status" value="1"/>
</dbReference>
<feature type="compositionally biased region" description="Low complexity" evidence="1">
    <location>
        <begin position="1"/>
        <end position="15"/>
    </location>
</feature>
<keyword evidence="4" id="KW-1185">Reference proteome</keyword>
<evidence type="ECO:0000313" key="4">
    <source>
        <dbReference type="Proteomes" id="UP001628179"/>
    </source>
</evidence>
<feature type="transmembrane region" description="Helical" evidence="2">
    <location>
        <begin position="282"/>
        <end position="300"/>
    </location>
</feature>